<evidence type="ECO:0000313" key="11">
    <source>
        <dbReference type="Proteomes" id="UP000000305"/>
    </source>
</evidence>
<dbReference type="OrthoDB" id="5800391at2759"/>
<evidence type="ECO:0008006" key="12">
    <source>
        <dbReference type="Google" id="ProtNLM"/>
    </source>
</evidence>
<dbReference type="Proteomes" id="UP000000305">
    <property type="component" value="Unassembled WGS sequence"/>
</dbReference>
<feature type="transmembrane region" description="Helical" evidence="8">
    <location>
        <begin position="205"/>
        <end position="224"/>
    </location>
</feature>
<dbReference type="PANTHER" id="PTHR21421">
    <property type="entry name" value="GUSTATORY RECEPTOR"/>
    <property type="match status" value="1"/>
</dbReference>
<keyword evidence="7" id="KW-0675">Receptor</keyword>
<dbReference type="InParanoid" id="E9FXH5"/>
<evidence type="ECO:0000256" key="1">
    <source>
        <dbReference type="ARBA" id="ARBA00004651"/>
    </source>
</evidence>
<sequence>MGGSQRSTVTLRALIPYLVIYRALGLLPMNFAPETANNPSKPTTPWLCRFRPRLCWRQIGWTRLYSASVFLLVTGFLFEKLPSLESKGKDVVGRLEVANRSSICLNVFVTSAICFCYVGKRMSALIQKMIQCEHDLIALGCHLQNRLAVYCWMVLAIGSVATILNELVIGIRYIRPPMNSAIEEEDQSTLLVIFRSIMTPFTAGLMPFVDFSVIHLSLIFSAYLKQLRKKIEHWSSLGLKAKERLRLTYWKVQSLIKEADDILSPTILIESLSCVAHLTLQINILVGTKIEPSESDEYDKHHVLMVTAITTVYLFIRFISSSLFAEMIHRERFKSQRCLYEQSGEEFWSYDLELLVTKRFVHQLTLPLGFTGCGFFKLGKSYLIAMCGTILTYEIVLMDMANSENPATFESCVNNSFTLAQHGTGIAENSN</sequence>
<organism evidence="10 11">
    <name type="scientific">Daphnia pulex</name>
    <name type="common">Water flea</name>
    <dbReference type="NCBI Taxonomy" id="6669"/>
    <lineage>
        <taxon>Eukaryota</taxon>
        <taxon>Metazoa</taxon>
        <taxon>Ecdysozoa</taxon>
        <taxon>Arthropoda</taxon>
        <taxon>Crustacea</taxon>
        <taxon>Branchiopoda</taxon>
        <taxon>Diplostraca</taxon>
        <taxon>Cladocera</taxon>
        <taxon>Anomopoda</taxon>
        <taxon>Daphniidae</taxon>
        <taxon>Daphnia</taxon>
    </lineage>
</organism>
<keyword evidence="6 8" id="KW-0472">Membrane</keyword>
<keyword evidence="4 8" id="KW-0812">Transmembrane</keyword>
<accession>E9FXH5</accession>
<evidence type="ECO:0000313" key="10">
    <source>
        <dbReference type="EMBL" id="EFX88268.1"/>
    </source>
</evidence>
<dbReference type="Pfam" id="PF06151">
    <property type="entry name" value="Trehalose_recp"/>
    <property type="match status" value="1"/>
</dbReference>
<evidence type="ECO:0000256" key="6">
    <source>
        <dbReference type="ARBA" id="ARBA00023136"/>
    </source>
</evidence>
<feature type="transmembrane region" description="Helical" evidence="8">
    <location>
        <begin position="98"/>
        <end position="119"/>
    </location>
</feature>
<dbReference type="PANTHER" id="PTHR21421:SF29">
    <property type="entry name" value="GUSTATORY RECEPTOR 5A FOR TREHALOSE-RELATED"/>
    <property type="match status" value="1"/>
</dbReference>
<keyword evidence="11" id="KW-1185">Reference proteome</keyword>
<dbReference type="InterPro" id="IPR009318">
    <property type="entry name" value="Gustatory_rcpt"/>
</dbReference>
<dbReference type="EMBL" id="GL732526">
    <property type="protein sequence ID" value="EFX88268.1"/>
    <property type="molecule type" value="Genomic_DNA"/>
</dbReference>
<name>E9FXH5_DAPPU</name>
<evidence type="ECO:0000256" key="3">
    <source>
        <dbReference type="ARBA" id="ARBA00022475"/>
    </source>
</evidence>
<evidence type="ECO:0000256" key="9">
    <source>
        <dbReference type="SAM" id="SignalP"/>
    </source>
</evidence>
<comment type="similarity">
    <text evidence="2">Belongs to the insect chemoreceptor superfamily. Gustatory receptor (GR) family. Gr5a subfamily.</text>
</comment>
<evidence type="ECO:0000256" key="5">
    <source>
        <dbReference type="ARBA" id="ARBA00022989"/>
    </source>
</evidence>
<feature type="signal peptide" evidence="9">
    <location>
        <begin position="1"/>
        <end position="25"/>
    </location>
</feature>
<keyword evidence="9" id="KW-0732">Signal</keyword>
<evidence type="ECO:0000256" key="2">
    <source>
        <dbReference type="ARBA" id="ARBA00005327"/>
    </source>
</evidence>
<dbReference type="GO" id="GO:0007606">
    <property type="term" value="P:sensory perception of chemical stimulus"/>
    <property type="evidence" value="ECO:0000318"/>
    <property type="project" value="GO_Central"/>
</dbReference>
<proteinExistence type="inferred from homology"/>
<dbReference type="FunCoup" id="E9FXH5">
    <property type="interactions" value="118"/>
</dbReference>
<dbReference type="KEGG" id="dpx:DAPPUDRAFT_346902"/>
<keyword evidence="3" id="KW-1003">Cell membrane</keyword>
<feature type="transmembrane region" description="Helical" evidence="8">
    <location>
        <begin position="302"/>
        <end position="325"/>
    </location>
</feature>
<comment type="subcellular location">
    <subcellularLocation>
        <location evidence="1">Cell membrane</location>
        <topology evidence="1">Multi-pass membrane protein</topology>
    </subcellularLocation>
</comment>
<gene>
    <name evidence="10" type="primary">DpuGr57</name>
    <name evidence="10" type="ORF">DAPPUDRAFT_346902</name>
</gene>
<feature type="transmembrane region" description="Helical" evidence="8">
    <location>
        <begin position="147"/>
        <end position="174"/>
    </location>
</feature>
<evidence type="ECO:0000256" key="4">
    <source>
        <dbReference type="ARBA" id="ARBA00022692"/>
    </source>
</evidence>
<reference evidence="10 11" key="1">
    <citation type="journal article" date="2011" name="Science">
        <title>The ecoresponsive genome of Daphnia pulex.</title>
        <authorList>
            <person name="Colbourne J.K."/>
            <person name="Pfrender M.E."/>
            <person name="Gilbert D."/>
            <person name="Thomas W.K."/>
            <person name="Tucker A."/>
            <person name="Oakley T.H."/>
            <person name="Tokishita S."/>
            <person name="Aerts A."/>
            <person name="Arnold G.J."/>
            <person name="Basu M.K."/>
            <person name="Bauer D.J."/>
            <person name="Caceres C.E."/>
            <person name="Carmel L."/>
            <person name="Casola C."/>
            <person name="Choi J.H."/>
            <person name="Detter J.C."/>
            <person name="Dong Q."/>
            <person name="Dusheyko S."/>
            <person name="Eads B.D."/>
            <person name="Frohlich T."/>
            <person name="Geiler-Samerotte K.A."/>
            <person name="Gerlach D."/>
            <person name="Hatcher P."/>
            <person name="Jogdeo S."/>
            <person name="Krijgsveld J."/>
            <person name="Kriventseva E.V."/>
            <person name="Kultz D."/>
            <person name="Laforsch C."/>
            <person name="Lindquist E."/>
            <person name="Lopez J."/>
            <person name="Manak J.R."/>
            <person name="Muller J."/>
            <person name="Pangilinan J."/>
            <person name="Patwardhan R.P."/>
            <person name="Pitluck S."/>
            <person name="Pritham E.J."/>
            <person name="Rechtsteiner A."/>
            <person name="Rho M."/>
            <person name="Rogozin I.B."/>
            <person name="Sakarya O."/>
            <person name="Salamov A."/>
            <person name="Schaack S."/>
            <person name="Shapiro H."/>
            <person name="Shiga Y."/>
            <person name="Skalitzky C."/>
            <person name="Smith Z."/>
            <person name="Souvorov A."/>
            <person name="Sung W."/>
            <person name="Tang Z."/>
            <person name="Tsuchiya D."/>
            <person name="Tu H."/>
            <person name="Vos H."/>
            <person name="Wang M."/>
            <person name="Wolf Y.I."/>
            <person name="Yamagata H."/>
            <person name="Yamada T."/>
            <person name="Ye Y."/>
            <person name="Shaw J.R."/>
            <person name="Andrews J."/>
            <person name="Crease T.J."/>
            <person name="Tang H."/>
            <person name="Lucas S.M."/>
            <person name="Robertson H.M."/>
            <person name="Bork P."/>
            <person name="Koonin E.V."/>
            <person name="Zdobnov E.M."/>
            <person name="Grigoriev I.V."/>
            <person name="Lynch M."/>
            <person name="Boore J.L."/>
        </authorList>
    </citation>
    <scope>NUCLEOTIDE SEQUENCE [LARGE SCALE GENOMIC DNA]</scope>
</reference>
<dbReference type="GO" id="GO:0050916">
    <property type="term" value="P:sensory perception of sweet taste"/>
    <property type="evidence" value="ECO:0007669"/>
    <property type="project" value="UniProtKB-ARBA"/>
</dbReference>
<evidence type="ECO:0000256" key="8">
    <source>
        <dbReference type="SAM" id="Phobius"/>
    </source>
</evidence>
<dbReference type="GO" id="GO:0005886">
    <property type="term" value="C:plasma membrane"/>
    <property type="evidence" value="ECO:0007669"/>
    <property type="project" value="UniProtKB-SubCell"/>
</dbReference>
<evidence type="ECO:0000256" key="7">
    <source>
        <dbReference type="ARBA" id="ARBA00023170"/>
    </source>
</evidence>
<dbReference type="HOGENOM" id="CLU_636578_0_0_1"/>
<protein>
    <recommendedName>
        <fullName evidence="12">Gustatory receptor</fullName>
    </recommendedName>
</protein>
<feature type="chain" id="PRO_5003240660" description="Gustatory receptor" evidence="9">
    <location>
        <begin position="26"/>
        <end position="431"/>
    </location>
</feature>
<dbReference type="GO" id="GO:0008527">
    <property type="term" value="F:taste receptor activity"/>
    <property type="evidence" value="ECO:0007669"/>
    <property type="project" value="InterPro"/>
</dbReference>
<dbReference type="AlphaFoldDB" id="E9FXH5"/>
<feature type="transmembrane region" description="Helical" evidence="8">
    <location>
        <begin position="262"/>
        <end position="282"/>
    </location>
</feature>
<feature type="transmembrane region" description="Helical" evidence="8">
    <location>
        <begin position="59"/>
        <end position="78"/>
    </location>
</feature>
<keyword evidence="5 8" id="KW-1133">Transmembrane helix</keyword>